<organism evidence="8 9">
    <name type="scientific">Echeneis naucrates</name>
    <name type="common">Live sharksucker</name>
    <dbReference type="NCBI Taxonomy" id="173247"/>
    <lineage>
        <taxon>Eukaryota</taxon>
        <taxon>Metazoa</taxon>
        <taxon>Chordata</taxon>
        <taxon>Craniata</taxon>
        <taxon>Vertebrata</taxon>
        <taxon>Euteleostomi</taxon>
        <taxon>Actinopterygii</taxon>
        <taxon>Neopterygii</taxon>
        <taxon>Teleostei</taxon>
        <taxon>Neoteleostei</taxon>
        <taxon>Acanthomorphata</taxon>
        <taxon>Carangaria</taxon>
        <taxon>Carangiformes</taxon>
        <taxon>Echeneidae</taxon>
        <taxon>Echeneis</taxon>
    </lineage>
</organism>
<reference evidence="8" key="2">
    <citation type="submission" date="2025-08" db="UniProtKB">
        <authorList>
            <consortium name="Ensembl"/>
        </authorList>
    </citation>
    <scope>IDENTIFICATION</scope>
</reference>
<keyword evidence="2 5" id="KW-0238">DNA-binding</keyword>
<evidence type="ECO:0000256" key="5">
    <source>
        <dbReference type="PROSITE-ProRule" id="PRU00201"/>
    </source>
</evidence>
<keyword evidence="1" id="KW-0805">Transcription regulation</keyword>
<proteinExistence type="predicted"/>
<dbReference type="GO" id="GO:0001708">
    <property type="term" value="P:cell fate specification"/>
    <property type="evidence" value="ECO:0007669"/>
    <property type="project" value="TreeGrafter"/>
</dbReference>
<dbReference type="SMART" id="SM00425">
    <property type="entry name" value="TBOX"/>
    <property type="match status" value="1"/>
</dbReference>
<evidence type="ECO:0000313" key="9">
    <source>
        <dbReference type="Proteomes" id="UP000472264"/>
    </source>
</evidence>
<dbReference type="AlphaFoldDB" id="A0A665UK49"/>
<keyword evidence="4 5" id="KW-0539">Nucleus</keyword>
<evidence type="ECO:0000256" key="2">
    <source>
        <dbReference type="ARBA" id="ARBA00023125"/>
    </source>
</evidence>
<dbReference type="GO" id="GO:0005634">
    <property type="term" value="C:nucleus"/>
    <property type="evidence" value="ECO:0007669"/>
    <property type="project" value="UniProtKB-SubCell"/>
</dbReference>
<dbReference type="InParanoid" id="A0A665UK49"/>
<dbReference type="PANTHER" id="PTHR11267">
    <property type="entry name" value="T-BOX PROTEIN-RELATED"/>
    <property type="match status" value="1"/>
</dbReference>
<keyword evidence="3" id="KW-0804">Transcription</keyword>
<evidence type="ECO:0000313" key="8">
    <source>
        <dbReference type="Ensembl" id="ENSENLP00000019727.1"/>
    </source>
</evidence>
<evidence type="ECO:0000256" key="6">
    <source>
        <dbReference type="SAM" id="MobiDB-lite"/>
    </source>
</evidence>
<evidence type="ECO:0000256" key="3">
    <source>
        <dbReference type="ARBA" id="ARBA00023163"/>
    </source>
</evidence>
<dbReference type="InterPro" id="IPR001699">
    <property type="entry name" value="TF_T-box"/>
</dbReference>
<keyword evidence="9" id="KW-1185">Reference proteome</keyword>
<dbReference type="Ensembl" id="ENSENLT00000020446.1">
    <property type="protein sequence ID" value="ENSENLP00000019727.1"/>
    <property type="gene ID" value="ENSENLG00000009032.1"/>
</dbReference>
<dbReference type="Proteomes" id="UP000472264">
    <property type="component" value="Chromosome 22"/>
</dbReference>
<evidence type="ECO:0000256" key="4">
    <source>
        <dbReference type="ARBA" id="ARBA00023242"/>
    </source>
</evidence>
<sequence>MVFHPKGAATPTTADQPPACFVVPKSGQAGEGRMERSTSSTNDEPDITLKSNVCSSRQTIRTSGGLPALKHSTSLNPRSNNLSPDCTFKGIRVTLDNNSMWNEFFRCKTEMILTQQGSRMFPYCRFRISGLQPSRKYSLIMDIQPFDNSRYRWTGKNWQVDGKAEVLVKSPSFAHPESPSTGQHWMQNPVSFYKMKLTNNISDQEGNTVLHPMHRYLPRSIWVMSQTIRGLAVKVCGSVLYV</sequence>
<accession>A0A665UK49</accession>
<evidence type="ECO:0000256" key="1">
    <source>
        <dbReference type="ARBA" id="ARBA00023015"/>
    </source>
</evidence>
<dbReference type="GO" id="GO:0045893">
    <property type="term" value="P:positive regulation of DNA-templated transcription"/>
    <property type="evidence" value="ECO:0007669"/>
    <property type="project" value="InterPro"/>
</dbReference>
<feature type="region of interest" description="Disordered" evidence="6">
    <location>
        <begin position="24"/>
        <end position="46"/>
    </location>
</feature>
<dbReference type="InterPro" id="IPR036960">
    <property type="entry name" value="T-box_sf"/>
</dbReference>
<dbReference type="InterPro" id="IPR008967">
    <property type="entry name" value="p53-like_TF_DNA-bd_sf"/>
</dbReference>
<dbReference type="Pfam" id="PF00907">
    <property type="entry name" value="T-box"/>
    <property type="match status" value="1"/>
</dbReference>
<evidence type="ECO:0000259" key="7">
    <source>
        <dbReference type="PROSITE" id="PS50252"/>
    </source>
</evidence>
<name>A0A665UK49_ECHNA</name>
<comment type="caution">
    <text evidence="5">Lacks conserved residue(s) required for the propagation of feature annotation.</text>
</comment>
<dbReference type="OMA" id="HHEGATT"/>
<dbReference type="GO" id="GO:0000978">
    <property type="term" value="F:RNA polymerase II cis-regulatory region sequence-specific DNA binding"/>
    <property type="evidence" value="ECO:0007669"/>
    <property type="project" value="InterPro"/>
</dbReference>
<dbReference type="PROSITE" id="PS50252">
    <property type="entry name" value="TBOX_3"/>
    <property type="match status" value="1"/>
</dbReference>
<protein>
    <recommendedName>
        <fullName evidence="7">T-box domain-containing protein</fullName>
    </recommendedName>
</protein>
<feature type="domain" description="T-box" evidence="7">
    <location>
        <begin position="95"/>
        <end position="219"/>
    </location>
</feature>
<dbReference type="InterPro" id="IPR046360">
    <property type="entry name" value="T-box_DNA-bd"/>
</dbReference>
<dbReference type="PRINTS" id="PR00937">
    <property type="entry name" value="TBOX"/>
</dbReference>
<dbReference type="GO" id="GO:0000981">
    <property type="term" value="F:DNA-binding transcription factor activity, RNA polymerase II-specific"/>
    <property type="evidence" value="ECO:0007669"/>
    <property type="project" value="TreeGrafter"/>
</dbReference>
<reference evidence="8" key="1">
    <citation type="submission" date="2021-04" db="EMBL/GenBank/DDBJ databases">
        <authorList>
            <consortium name="Wellcome Sanger Institute Data Sharing"/>
        </authorList>
    </citation>
    <scope>NUCLEOTIDE SEQUENCE [LARGE SCALE GENOMIC DNA]</scope>
</reference>
<dbReference type="Gene3D" id="2.60.40.820">
    <property type="entry name" value="Transcription factor, T-box"/>
    <property type="match status" value="1"/>
</dbReference>
<comment type="subcellular location">
    <subcellularLocation>
        <location evidence="5">Nucleus</location>
    </subcellularLocation>
</comment>
<dbReference type="GO" id="GO:0000785">
    <property type="term" value="C:chromatin"/>
    <property type="evidence" value="ECO:0007669"/>
    <property type="project" value="TreeGrafter"/>
</dbReference>
<reference evidence="8" key="3">
    <citation type="submission" date="2025-09" db="UniProtKB">
        <authorList>
            <consortium name="Ensembl"/>
        </authorList>
    </citation>
    <scope>IDENTIFICATION</scope>
</reference>
<dbReference type="PANTHER" id="PTHR11267:SF32">
    <property type="entry name" value="MAX GENE-ASSOCIATED PROTEIN"/>
    <property type="match status" value="1"/>
</dbReference>
<dbReference type="SUPFAM" id="SSF49417">
    <property type="entry name" value="p53-like transcription factors"/>
    <property type="match status" value="1"/>
</dbReference>